<dbReference type="AlphaFoldDB" id="A0A640UI04"/>
<evidence type="ECO:0000313" key="3">
    <source>
        <dbReference type="Proteomes" id="UP000431826"/>
    </source>
</evidence>
<evidence type="ECO:0000256" key="1">
    <source>
        <dbReference type="SAM" id="Phobius"/>
    </source>
</evidence>
<keyword evidence="3" id="KW-1185">Reference proteome</keyword>
<protein>
    <submittedName>
        <fullName evidence="2">Uncharacterized protein</fullName>
    </submittedName>
</protein>
<evidence type="ECO:0000313" key="2">
    <source>
        <dbReference type="EMBL" id="GFE35407.1"/>
    </source>
</evidence>
<dbReference type="RefSeq" id="WP_159741927.1">
    <property type="nucleotide sequence ID" value="NZ_BLIR01000001.1"/>
</dbReference>
<gene>
    <name evidence="2" type="ORF">Stube_00800</name>
</gene>
<sequence length="159" mass="16767">MGAGMRGVRKLWLVTVPALALALVASWYLFIRERPLSSTTDKALQAKLDAAVRTPEAVPLSGMTGFGWDRVQVFAYGTDSDDISEAVGDPVEWSVSATSYEGPSLWVFSENGESVRAVQLDANVPKGGTSWPRGVKVSGGPDANVVTLELSARGGAGRA</sequence>
<accession>A0A640UI04</accession>
<keyword evidence="1" id="KW-0812">Transmembrane</keyword>
<dbReference type="EMBL" id="BLIR01000001">
    <property type="protein sequence ID" value="GFE35407.1"/>
    <property type="molecule type" value="Genomic_DNA"/>
</dbReference>
<comment type="caution">
    <text evidence="2">The sequence shown here is derived from an EMBL/GenBank/DDBJ whole genome shotgun (WGS) entry which is preliminary data.</text>
</comment>
<dbReference type="Proteomes" id="UP000431826">
    <property type="component" value="Unassembled WGS sequence"/>
</dbReference>
<keyword evidence="1" id="KW-0472">Membrane</keyword>
<name>A0A640UI04_9ACTN</name>
<proteinExistence type="predicted"/>
<organism evidence="2 3">
    <name type="scientific">Streptomyces tubercidicus</name>
    <dbReference type="NCBI Taxonomy" id="47759"/>
    <lineage>
        <taxon>Bacteria</taxon>
        <taxon>Bacillati</taxon>
        <taxon>Actinomycetota</taxon>
        <taxon>Actinomycetes</taxon>
        <taxon>Kitasatosporales</taxon>
        <taxon>Streptomycetaceae</taxon>
        <taxon>Streptomyces</taxon>
    </lineage>
</organism>
<dbReference type="OrthoDB" id="4532354at2"/>
<dbReference type="GeneID" id="96281296"/>
<reference evidence="2 3" key="1">
    <citation type="submission" date="2019-12" db="EMBL/GenBank/DDBJ databases">
        <title>Whole genome shotgun sequence of Streptomyces tubercidicus NBRC 13090.</title>
        <authorList>
            <person name="Ichikawa N."/>
            <person name="Kimura A."/>
            <person name="Kitahashi Y."/>
            <person name="Komaki H."/>
            <person name="Tamura T."/>
        </authorList>
    </citation>
    <scope>NUCLEOTIDE SEQUENCE [LARGE SCALE GENOMIC DNA]</scope>
    <source>
        <strain evidence="2 3">NBRC 13090</strain>
    </source>
</reference>
<feature type="transmembrane region" description="Helical" evidence="1">
    <location>
        <begin position="12"/>
        <end position="30"/>
    </location>
</feature>
<keyword evidence="1" id="KW-1133">Transmembrane helix</keyword>